<proteinExistence type="predicted"/>
<comment type="caution">
    <text evidence="8">The sequence shown here is derived from an EMBL/GenBank/DDBJ whole genome shotgun (WGS) entry which is preliminary data.</text>
</comment>
<comment type="pathway">
    <text evidence="2">Purine metabolism; urate degradation; (S)-allantoin from urate: step 3/3.</text>
</comment>
<reference evidence="8 9" key="1">
    <citation type="submission" date="2018-09" db="EMBL/GenBank/DDBJ databases">
        <title>Comparative genomics of Leucobacter spp.</title>
        <authorList>
            <person name="Reis A.C."/>
            <person name="Kolvenbach B.A."/>
            <person name="Corvini P.F.X."/>
            <person name="Nunes O.C."/>
        </authorList>
    </citation>
    <scope>NUCLEOTIDE SEQUENCE [LARGE SCALE GENOMIC DNA]</scope>
    <source>
        <strain evidence="8 9">TAN 31504</strain>
    </source>
</reference>
<dbReference type="RefSeq" id="WP_202343724.1">
    <property type="nucleotide sequence ID" value="NZ_BAAAPI010000002.1"/>
</dbReference>
<dbReference type="Gene3D" id="1.10.3330.10">
    <property type="entry name" value="Oxo-4-hydroxy-4-carboxy-5-ureidoimidazoline decarboxylase"/>
    <property type="match status" value="1"/>
</dbReference>
<protein>
    <recommendedName>
        <fullName evidence="3">2-oxo-4-hydroxy-4-carboxy-5-ureidoimidazoline decarboxylase</fullName>
        <ecNumber evidence="3">4.1.1.97</ecNumber>
    </recommendedName>
</protein>
<name>A0ABS1SG30_9MICO</name>
<dbReference type="InterPro" id="IPR018020">
    <property type="entry name" value="OHCU_decarboxylase"/>
</dbReference>
<feature type="domain" description="Oxo-4-hydroxy-4-carboxy-5-ureidoimidazoline decarboxylase" evidence="7">
    <location>
        <begin position="7"/>
        <end position="159"/>
    </location>
</feature>
<dbReference type="Pfam" id="PF09349">
    <property type="entry name" value="OHCU_decarbox"/>
    <property type="match status" value="1"/>
</dbReference>
<dbReference type="NCBIfam" id="TIGR03180">
    <property type="entry name" value="UraD_2"/>
    <property type="match status" value="1"/>
</dbReference>
<dbReference type="PANTHER" id="PTHR43466:SF1">
    <property type="entry name" value="2-OXO-4-HYDROXY-4-CARBOXY-5-UREIDOIMIDAZOLINE DECARBOXYLASE-RELATED"/>
    <property type="match status" value="1"/>
</dbReference>
<dbReference type="EC" id="4.1.1.97" evidence="3"/>
<dbReference type="PANTHER" id="PTHR43466">
    <property type="entry name" value="2-OXO-4-HYDROXY-4-CARBOXY-5-UREIDOIMIDAZOLINE DECARBOXYLASE-RELATED"/>
    <property type="match status" value="1"/>
</dbReference>
<keyword evidence="6 8" id="KW-0456">Lyase</keyword>
<comment type="catalytic activity">
    <reaction evidence="1">
        <text>5-hydroxy-2-oxo-4-ureido-2,5-dihydro-1H-imidazole-5-carboxylate + H(+) = (S)-allantoin + CO2</text>
        <dbReference type="Rhea" id="RHEA:26301"/>
        <dbReference type="ChEBI" id="CHEBI:15378"/>
        <dbReference type="ChEBI" id="CHEBI:15678"/>
        <dbReference type="ChEBI" id="CHEBI:16526"/>
        <dbReference type="ChEBI" id="CHEBI:58639"/>
        <dbReference type="EC" id="4.1.1.97"/>
    </reaction>
</comment>
<accession>A0ABS1SG30</accession>
<keyword evidence="9" id="KW-1185">Reference proteome</keyword>
<evidence type="ECO:0000256" key="1">
    <source>
        <dbReference type="ARBA" id="ARBA00001163"/>
    </source>
</evidence>
<evidence type="ECO:0000313" key="9">
    <source>
        <dbReference type="Proteomes" id="UP001645859"/>
    </source>
</evidence>
<evidence type="ECO:0000256" key="4">
    <source>
        <dbReference type="ARBA" id="ARBA00022631"/>
    </source>
</evidence>
<dbReference type="SUPFAM" id="SSF158694">
    <property type="entry name" value="UraD-Like"/>
    <property type="match status" value="1"/>
</dbReference>
<gene>
    <name evidence="8" type="primary">uraD</name>
    <name evidence="8" type="ORF">D3230_03915</name>
</gene>
<sequence length="164" mass="17458">MLLSLFNQLSQAEAGQYIRPCVDIDIWVDAVVAGRPYDSIPAAVAAANAAVAAWSAADLEQALAQHPRIGEQAAGASQEAKFSRSEQQGTGINSVTASQLLAGNRQYEEQFGRVFLIRAAGRSAAEILTELQRRLTNTPEAEAAEVAEQLGQIAALRLEGLLEP</sequence>
<evidence type="ECO:0000256" key="5">
    <source>
        <dbReference type="ARBA" id="ARBA00022793"/>
    </source>
</evidence>
<keyword evidence="5" id="KW-0210">Decarboxylase</keyword>
<evidence type="ECO:0000256" key="3">
    <source>
        <dbReference type="ARBA" id="ARBA00012257"/>
    </source>
</evidence>
<dbReference type="GO" id="GO:0051997">
    <property type="term" value="F:2-oxo-4-hydroxy-4-carboxy-5-ureidoimidazoline decarboxylase activity"/>
    <property type="evidence" value="ECO:0007669"/>
    <property type="project" value="UniProtKB-EC"/>
</dbReference>
<organism evidence="8 9">
    <name type="scientific">Leucobacter chromiireducens subsp. solipictus</name>
    <dbReference type="NCBI Taxonomy" id="398235"/>
    <lineage>
        <taxon>Bacteria</taxon>
        <taxon>Bacillati</taxon>
        <taxon>Actinomycetota</taxon>
        <taxon>Actinomycetes</taxon>
        <taxon>Micrococcales</taxon>
        <taxon>Microbacteriaceae</taxon>
        <taxon>Leucobacter</taxon>
    </lineage>
</organism>
<evidence type="ECO:0000313" key="8">
    <source>
        <dbReference type="EMBL" id="MBL3678449.1"/>
    </source>
</evidence>
<dbReference type="NCBIfam" id="NF010372">
    <property type="entry name" value="PRK13798.1"/>
    <property type="match status" value="1"/>
</dbReference>
<evidence type="ECO:0000256" key="2">
    <source>
        <dbReference type="ARBA" id="ARBA00004754"/>
    </source>
</evidence>
<dbReference type="EMBL" id="QYAC01000002">
    <property type="protein sequence ID" value="MBL3678449.1"/>
    <property type="molecule type" value="Genomic_DNA"/>
</dbReference>
<dbReference type="InterPro" id="IPR036778">
    <property type="entry name" value="OHCU_decarboxylase_sf"/>
</dbReference>
<evidence type="ECO:0000256" key="6">
    <source>
        <dbReference type="ARBA" id="ARBA00023239"/>
    </source>
</evidence>
<keyword evidence="4" id="KW-0659">Purine metabolism</keyword>
<dbReference type="Proteomes" id="UP001645859">
    <property type="component" value="Unassembled WGS sequence"/>
</dbReference>
<evidence type="ECO:0000259" key="7">
    <source>
        <dbReference type="Pfam" id="PF09349"/>
    </source>
</evidence>
<dbReference type="InterPro" id="IPR017595">
    <property type="entry name" value="OHCU_decarboxylase-2"/>
</dbReference>